<dbReference type="EMBL" id="LXQA010710834">
    <property type="protein sequence ID" value="MCI67174.1"/>
    <property type="molecule type" value="Genomic_DNA"/>
</dbReference>
<proteinExistence type="predicted"/>
<dbReference type="InterPro" id="IPR036397">
    <property type="entry name" value="RNaseH_sf"/>
</dbReference>
<feature type="region of interest" description="Disordered" evidence="1">
    <location>
        <begin position="1"/>
        <end position="21"/>
    </location>
</feature>
<evidence type="ECO:0000256" key="1">
    <source>
        <dbReference type="SAM" id="MobiDB-lite"/>
    </source>
</evidence>
<dbReference type="InterPro" id="IPR012337">
    <property type="entry name" value="RNaseH-like_sf"/>
</dbReference>
<dbReference type="AlphaFoldDB" id="A0A392U397"/>
<evidence type="ECO:0000313" key="2">
    <source>
        <dbReference type="EMBL" id="MCI67174.1"/>
    </source>
</evidence>
<feature type="non-terminal residue" evidence="2">
    <location>
        <position position="38"/>
    </location>
</feature>
<sequence>MGTRLKMNTSHHPQTDGQSERTIQTLEDMLRSCVLEDG</sequence>
<comment type="caution">
    <text evidence="2">The sequence shown here is derived from an EMBL/GenBank/DDBJ whole genome shotgun (WGS) entry which is preliminary data.</text>
</comment>
<dbReference type="GO" id="GO:0003676">
    <property type="term" value="F:nucleic acid binding"/>
    <property type="evidence" value="ECO:0007669"/>
    <property type="project" value="InterPro"/>
</dbReference>
<reference evidence="2 3" key="1">
    <citation type="journal article" date="2018" name="Front. Plant Sci.">
        <title>Red Clover (Trifolium pratense) and Zigzag Clover (T. medium) - A Picture of Genomic Similarities and Differences.</title>
        <authorList>
            <person name="Dluhosova J."/>
            <person name="Istvanek J."/>
            <person name="Nedelnik J."/>
            <person name="Repkova J."/>
        </authorList>
    </citation>
    <scope>NUCLEOTIDE SEQUENCE [LARGE SCALE GENOMIC DNA]</scope>
    <source>
        <strain evidence="3">cv. 10/8</strain>
        <tissue evidence="2">Leaf</tissue>
    </source>
</reference>
<protein>
    <submittedName>
        <fullName evidence="2">Retrotransposon protein</fullName>
    </submittedName>
</protein>
<evidence type="ECO:0000313" key="3">
    <source>
        <dbReference type="Proteomes" id="UP000265520"/>
    </source>
</evidence>
<dbReference type="Gene3D" id="3.30.420.10">
    <property type="entry name" value="Ribonuclease H-like superfamily/Ribonuclease H"/>
    <property type="match status" value="1"/>
</dbReference>
<keyword evidence="3" id="KW-1185">Reference proteome</keyword>
<accession>A0A392U397</accession>
<name>A0A392U397_9FABA</name>
<dbReference type="Proteomes" id="UP000265520">
    <property type="component" value="Unassembled WGS sequence"/>
</dbReference>
<dbReference type="SUPFAM" id="SSF53098">
    <property type="entry name" value="Ribonuclease H-like"/>
    <property type="match status" value="1"/>
</dbReference>
<organism evidence="2 3">
    <name type="scientific">Trifolium medium</name>
    <dbReference type="NCBI Taxonomy" id="97028"/>
    <lineage>
        <taxon>Eukaryota</taxon>
        <taxon>Viridiplantae</taxon>
        <taxon>Streptophyta</taxon>
        <taxon>Embryophyta</taxon>
        <taxon>Tracheophyta</taxon>
        <taxon>Spermatophyta</taxon>
        <taxon>Magnoliopsida</taxon>
        <taxon>eudicotyledons</taxon>
        <taxon>Gunneridae</taxon>
        <taxon>Pentapetalae</taxon>
        <taxon>rosids</taxon>
        <taxon>fabids</taxon>
        <taxon>Fabales</taxon>
        <taxon>Fabaceae</taxon>
        <taxon>Papilionoideae</taxon>
        <taxon>50 kb inversion clade</taxon>
        <taxon>NPAAA clade</taxon>
        <taxon>Hologalegina</taxon>
        <taxon>IRL clade</taxon>
        <taxon>Trifolieae</taxon>
        <taxon>Trifolium</taxon>
    </lineage>
</organism>